<gene>
    <name evidence="1" type="ORF">AMECASPLE_031250</name>
</gene>
<proteinExistence type="predicted"/>
<dbReference type="EMBL" id="JAHRIP010060281">
    <property type="protein sequence ID" value="MEQ2304815.1"/>
    <property type="molecule type" value="Genomic_DNA"/>
</dbReference>
<evidence type="ECO:0000313" key="1">
    <source>
        <dbReference type="EMBL" id="MEQ2304815.1"/>
    </source>
</evidence>
<protein>
    <submittedName>
        <fullName evidence="1">Uncharacterized protein</fullName>
    </submittedName>
</protein>
<evidence type="ECO:0000313" key="2">
    <source>
        <dbReference type="Proteomes" id="UP001469553"/>
    </source>
</evidence>
<sequence length="111" mass="13196">MKGHRFYCTPQSWEKLKKFESNYRNSKAHNSWNGSNGKPWWFEITEEMVCSSECLYLKLLQFGRLTLPNKRVKRQNICFRGTAQEADVWRCGFTHNYNSQCVNRNDGFCVD</sequence>
<organism evidence="1 2">
    <name type="scientific">Ameca splendens</name>
    <dbReference type="NCBI Taxonomy" id="208324"/>
    <lineage>
        <taxon>Eukaryota</taxon>
        <taxon>Metazoa</taxon>
        <taxon>Chordata</taxon>
        <taxon>Craniata</taxon>
        <taxon>Vertebrata</taxon>
        <taxon>Euteleostomi</taxon>
        <taxon>Actinopterygii</taxon>
        <taxon>Neopterygii</taxon>
        <taxon>Teleostei</taxon>
        <taxon>Neoteleostei</taxon>
        <taxon>Acanthomorphata</taxon>
        <taxon>Ovalentaria</taxon>
        <taxon>Atherinomorphae</taxon>
        <taxon>Cyprinodontiformes</taxon>
        <taxon>Goodeidae</taxon>
        <taxon>Ameca</taxon>
    </lineage>
</organism>
<name>A0ABV0ZFX3_9TELE</name>
<keyword evidence="2" id="KW-1185">Reference proteome</keyword>
<dbReference type="Proteomes" id="UP001469553">
    <property type="component" value="Unassembled WGS sequence"/>
</dbReference>
<reference evidence="1 2" key="1">
    <citation type="submission" date="2021-06" db="EMBL/GenBank/DDBJ databases">
        <authorList>
            <person name="Palmer J.M."/>
        </authorList>
    </citation>
    <scope>NUCLEOTIDE SEQUENCE [LARGE SCALE GENOMIC DNA]</scope>
    <source>
        <strain evidence="1 2">AS_MEX2019</strain>
        <tissue evidence="1">Muscle</tissue>
    </source>
</reference>
<accession>A0ABV0ZFX3</accession>
<comment type="caution">
    <text evidence="1">The sequence shown here is derived from an EMBL/GenBank/DDBJ whole genome shotgun (WGS) entry which is preliminary data.</text>
</comment>